<dbReference type="GO" id="GO:0005789">
    <property type="term" value="C:endoplasmic reticulum membrane"/>
    <property type="evidence" value="ECO:0007669"/>
    <property type="project" value="TreeGrafter"/>
</dbReference>
<evidence type="ECO:0000256" key="1">
    <source>
        <dbReference type="ARBA" id="ARBA00022692"/>
    </source>
</evidence>
<evidence type="ECO:0000256" key="6">
    <source>
        <dbReference type="SAM" id="MobiDB-lite"/>
    </source>
</evidence>
<dbReference type="Proteomes" id="UP001652628">
    <property type="component" value="Chromosome 3"/>
</dbReference>
<evidence type="ECO:0000256" key="5">
    <source>
        <dbReference type="ARBA" id="ARBA00023329"/>
    </source>
</evidence>
<dbReference type="GO" id="GO:0031410">
    <property type="term" value="C:cytoplasmic vesicle"/>
    <property type="evidence" value="ECO:0007669"/>
    <property type="project" value="UniProtKB-KW"/>
</dbReference>
<keyword evidence="1 7" id="KW-0812">Transmembrane</keyword>
<gene>
    <name evidence="9" type="primary">LOC108013833</name>
</gene>
<feature type="compositionally biased region" description="Acidic residues" evidence="6">
    <location>
        <begin position="114"/>
        <end position="131"/>
    </location>
</feature>
<keyword evidence="8" id="KW-1185">Reference proteome</keyword>
<evidence type="ECO:0000313" key="8">
    <source>
        <dbReference type="Proteomes" id="UP001652628"/>
    </source>
</evidence>
<dbReference type="AlphaFoldDB" id="A0AB39ZHA4"/>
<keyword evidence="2" id="KW-0256">Endoplasmic reticulum</keyword>
<dbReference type="GO" id="GO:0070072">
    <property type="term" value="P:vacuolar proton-transporting V-type ATPase complex assembly"/>
    <property type="evidence" value="ECO:0007669"/>
    <property type="project" value="InterPro"/>
</dbReference>
<keyword evidence="3 7" id="KW-1133">Transmembrane helix</keyword>
<dbReference type="RefSeq" id="XP_016935304.4">
    <property type="nucleotide sequence ID" value="XM_017079815.4"/>
</dbReference>
<dbReference type="PANTHER" id="PTHR31792">
    <property type="entry name" value="VACUOLAR ATPASE ASSEMBLY INTEGRAL MEMBRANE PROTEIN VMA21"/>
    <property type="match status" value="1"/>
</dbReference>
<dbReference type="InterPro" id="IPR019013">
    <property type="entry name" value="Vma21"/>
</dbReference>
<protein>
    <recommendedName>
        <fullName evidence="10">Vacuolar ATPase assembly integral membrane protein VMA21 homolog</fullName>
    </recommendedName>
</protein>
<keyword evidence="5" id="KW-0968">Cytoplasmic vesicle</keyword>
<feature type="transmembrane region" description="Helical" evidence="7">
    <location>
        <begin position="41"/>
        <end position="62"/>
    </location>
</feature>
<name>A0AB39ZHA4_DROSZ</name>
<feature type="region of interest" description="Disordered" evidence="6">
    <location>
        <begin position="105"/>
        <end position="131"/>
    </location>
</feature>
<keyword evidence="4 7" id="KW-0472">Membrane</keyword>
<evidence type="ECO:0008006" key="10">
    <source>
        <dbReference type="Google" id="ProtNLM"/>
    </source>
</evidence>
<feature type="transmembrane region" description="Helical" evidence="7">
    <location>
        <begin position="82"/>
        <end position="100"/>
    </location>
</feature>
<dbReference type="PANTHER" id="PTHR31792:SF3">
    <property type="entry name" value="VACUOLAR ATPASE ASSEMBLY INTEGRAL MEMBRANE PROTEIN VMA21"/>
    <property type="match status" value="1"/>
</dbReference>
<evidence type="ECO:0000256" key="7">
    <source>
        <dbReference type="SAM" id="Phobius"/>
    </source>
</evidence>
<proteinExistence type="predicted"/>
<reference evidence="9" key="1">
    <citation type="submission" date="2025-08" db="UniProtKB">
        <authorList>
            <consortium name="RefSeq"/>
        </authorList>
    </citation>
    <scope>IDENTIFICATION</scope>
</reference>
<evidence type="ECO:0000256" key="4">
    <source>
        <dbReference type="ARBA" id="ARBA00023136"/>
    </source>
</evidence>
<dbReference type="Pfam" id="PF09446">
    <property type="entry name" value="VMA21"/>
    <property type="match status" value="1"/>
</dbReference>
<sequence>MGKKNRKQQAEVVAAAIDEPPAEVEPPVEQYPQEEDTSTEVFLWLLAYSVLMFTLPFLGFYGVRSWLQESFPHLDVFTVNCWSVLTAVLVVNLVVAMYVLKAFREKPPPPLEPVEQDEEEETEDEEDKKEQ</sequence>
<dbReference type="GeneID" id="108013833"/>
<evidence type="ECO:0000256" key="2">
    <source>
        <dbReference type="ARBA" id="ARBA00022824"/>
    </source>
</evidence>
<evidence type="ECO:0000313" key="9">
    <source>
        <dbReference type="RefSeq" id="XP_016935304.4"/>
    </source>
</evidence>
<evidence type="ECO:0000256" key="3">
    <source>
        <dbReference type="ARBA" id="ARBA00022989"/>
    </source>
</evidence>
<accession>A0AB39ZHA4</accession>
<organism evidence="8 9">
    <name type="scientific">Drosophila suzukii</name>
    <name type="common">Spotted-wing drosophila fruit fly</name>
    <dbReference type="NCBI Taxonomy" id="28584"/>
    <lineage>
        <taxon>Eukaryota</taxon>
        <taxon>Metazoa</taxon>
        <taxon>Ecdysozoa</taxon>
        <taxon>Arthropoda</taxon>
        <taxon>Hexapoda</taxon>
        <taxon>Insecta</taxon>
        <taxon>Pterygota</taxon>
        <taxon>Neoptera</taxon>
        <taxon>Endopterygota</taxon>
        <taxon>Diptera</taxon>
        <taxon>Brachycera</taxon>
        <taxon>Muscomorpha</taxon>
        <taxon>Ephydroidea</taxon>
        <taxon>Drosophilidae</taxon>
        <taxon>Drosophila</taxon>
        <taxon>Sophophora</taxon>
    </lineage>
</organism>